<evidence type="ECO:0008006" key="2">
    <source>
        <dbReference type="Google" id="ProtNLM"/>
    </source>
</evidence>
<organism evidence="1">
    <name type="scientific">uncultured Thiotrichaceae bacterium</name>
    <dbReference type="NCBI Taxonomy" id="298394"/>
    <lineage>
        <taxon>Bacteria</taxon>
        <taxon>Pseudomonadati</taxon>
        <taxon>Pseudomonadota</taxon>
        <taxon>Gammaproteobacteria</taxon>
        <taxon>Thiotrichales</taxon>
        <taxon>Thiotrichaceae</taxon>
        <taxon>environmental samples</taxon>
    </lineage>
</organism>
<dbReference type="InterPro" id="IPR011051">
    <property type="entry name" value="RmlC_Cupin_sf"/>
</dbReference>
<dbReference type="Gene3D" id="2.60.120.10">
    <property type="entry name" value="Jelly Rolls"/>
    <property type="match status" value="1"/>
</dbReference>
<name>A0A6S6UFS0_9GAMM</name>
<accession>A0A6S6UFS0</accession>
<proteinExistence type="predicted"/>
<dbReference type="EMBL" id="CACVAY010000145">
    <property type="protein sequence ID" value="CAA6827847.1"/>
    <property type="molecule type" value="Genomic_DNA"/>
</dbReference>
<evidence type="ECO:0000313" key="1">
    <source>
        <dbReference type="EMBL" id="CAA6827847.1"/>
    </source>
</evidence>
<sequence>MSAFTFDAFITDLQEASMSPNAELQVLALMQQAFKDPSQIADNVPAFSEEADLLLQESSITIWHWCLQPGILIPPHDHRMAAIIGIYKGTEENRFYLSENGSLQHKATKHVSQGEILSITPESIHSVQATEEQPSQGIHVYLGNLDASPRSLFNWETGEAEPYTEEAYNRLVRFT</sequence>
<protein>
    <recommendedName>
        <fullName evidence="2">Cysteine dioxygenase</fullName>
    </recommendedName>
</protein>
<dbReference type="InterPro" id="IPR014710">
    <property type="entry name" value="RmlC-like_jellyroll"/>
</dbReference>
<dbReference type="SUPFAM" id="SSF51182">
    <property type="entry name" value="RmlC-like cupins"/>
    <property type="match status" value="1"/>
</dbReference>
<gene>
    <name evidence="1" type="ORF">HELGO_WM8710</name>
</gene>
<reference evidence="1" key="1">
    <citation type="submission" date="2020-01" db="EMBL/GenBank/DDBJ databases">
        <authorList>
            <person name="Meier V. D."/>
            <person name="Meier V D."/>
        </authorList>
    </citation>
    <scope>NUCLEOTIDE SEQUENCE</scope>
    <source>
        <strain evidence="1">HLG_WM_MAG_07</strain>
    </source>
</reference>
<dbReference type="AlphaFoldDB" id="A0A6S6UFS0"/>